<dbReference type="OrthoDB" id="10606175at2759"/>
<dbReference type="AlphaFoldDB" id="A0A284S9T3"/>
<gene>
    <name evidence="1" type="ORF">ARMOST_21307</name>
</gene>
<sequence>MSGFTIPRRLLHLSTQNGSLTRHSCAAFHGKTVTSCFFREIYGYSQRVTTYLPVLVRMERNMMSNLHAPEVYHYRLLISPTPTMT</sequence>
<keyword evidence="2" id="KW-1185">Reference proteome</keyword>
<name>A0A284S9T3_ARMOS</name>
<accession>A0A284S9T3</accession>
<dbReference type="EMBL" id="FUEG01000048">
    <property type="protein sequence ID" value="SJL17746.1"/>
    <property type="molecule type" value="Genomic_DNA"/>
</dbReference>
<evidence type="ECO:0000313" key="2">
    <source>
        <dbReference type="Proteomes" id="UP000219338"/>
    </source>
</evidence>
<protein>
    <submittedName>
        <fullName evidence="1">Uncharacterized protein</fullName>
    </submittedName>
</protein>
<proteinExistence type="predicted"/>
<organism evidence="1 2">
    <name type="scientific">Armillaria ostoyae</name>
    <name type="common">Armillaria root rot fungus</name>
    <dbReference type="NCBI Taxonomy" id="47428"/>
    <lineage>
        <taxon>Eukaryota</taxon>
        <taxon>Fungi</taxon>
        <taxon>Dikarya</taxon>
        <taxon>Basidiomycota</taxon>
        <taxon>Agaricomycotina</taxon>
        <taxon>Agaricomycetes</taxon>
        <taxon>Agaricomycetidae</taxon>
        <taxon>Agaricales</taxon>
        <taxon>Marasmiineae</taxon>
        <taxon>Physalacriaceae</taxon>
        <taxon>Armillaria</taxon>
    </lineage>
</organism>
<reference evidence="2" key="1">
    <citation type="journal article" date="2017" name="Nat. Ecol. Evol.">
        <title>Genome expansion and lineage-specific genetic innovations in the forest pathogenic fungi Armillaria.</title>
        <authorList>
            <person name="Sipos G."/>
            <person name="Prasanna A.N."/>
            <person name="Walter M.C."/>
            <person name="O'Connor E."/>
            <person name="Balint B."/>
            <person name="Krizsan K."/>
            <person name="Kiss B."/>
            <person name="Hess J."/>
            <person name="Varga T."/>
            <person name="Slot J."/>
            <person name="Riley R."/>
            <person name="Boka B."/>
            <person name="Rigling D."/>
            <person name="Barry K."/>
            <person name="Lee J."/>
            <person name="Mihaltcheva S."/>
            <person name="LaButti K."/>
            <person name="Lipzen A."/>
            <person name="Waldron R."/>
            <person name="Moloney N.M."/>
            <person name="Sperisen C."/>
            <person name="Kredics L."/>
            <person name="Vagvoelgyi C."/>
            <person name="Patrignani A."/>
            <person name="Fitzpatrick D."/>
            <person name="Nagy I."/>
            <person name="Doyle S."/>
            <person name="Anderson J.B."/>
            <person name="Grigoriev I.V."/>
            <person name="Gueldener U."/>
            <person name="Muensterkoetter M."/>
            <person name="Nagy L.G."/>
        </authorList>
    </citation>
    <scope>NUCLEOTIDE SEQUENCE [LARGE SCALE GENOMIC DNA]</scope>
    <source>
        <strain evidence="2">C18/9</strain>
    </source>
</reference>
<dbReference type="Proteomes" id="UP000219338">
    <property type="component" value="Unassembled WGS sequence"/>
</dbReference>
<evidence type="ECO:0000313" key="1">
    <source>
        <dbReference type="EMBL" id="SJL17746.1"/>
    </source>
</evidence>